<dbReference type="GeneID" id="92069867"/>
<dbReference type="InterPro" id="IPR002616">
    <property type="entry name" value="tRNA_ribo_trans-like"/>
</dbReference>
<evidence type="ECO:0000256" key="4">
    <source>
        <dbReference type="ARBA" id="ARBA00022833"/>
    </source>
</evidence>
<evidence type="ECO:0000256" key="1">
    <source>
        <dbReference type="ARBA" id="ARBA00022490"/>
    </source>
</evidence>
<protein>
    <recommendedName>
        <fullName evidence="5">Queuine tRNA-ribosyltransferase accessory subunit 2</fullName>
    </recommendedName>
    <alternativeName>
        <fullName evidence="5">Queuine tRNA-ribosyltransferase domain-containing protein 1</fullName>
    </alternativeName>
</protein>
<comment type="caution">
    <text evidence="7">The sequence shown here is derived from an EMBL/GenBank/DDBJ whole genome shotgun (WGS) entry which is preliminary data.</text>
</comment>
<evidence type="ECO:0000259" key="6">
    <source>
        <dbReference type="Pfam" id="PF01702"/>
    </source>
</evidence>
<accession>A0ABR1QUF2</accession>
<feature type="binding site" evidence="5">
    <location>
        <position position="368"/>
    </location>
    <ligand>
        <name>Zn(2+)</name>
        <dbReference type="ChEBI" id="CHEBI:29105"/>
    </ligand>
</feature>
<evidence type="ECO:0000256" key="2">
    <source>
        <dbReference type="ARBA" id="ARBA00022694"/>
    </source>
</evidence>
<evidence type="ECO:0000313" key="8">
    <source>
        <dbReference type="Proteomes" id="UP001391051"/>
    </source>
</evidence>
<dbReference type="Proteomes" id="UP001391051">
    <property type="component" value="Unassembled WGS sequence"/>
</dbReference>
<feature type="domain" description="tRNA-guanine(15) transglycosylase-like" evidence="6">
    <location>
        <begin position="26"/>
        <end position="400"/>
    </location>
</feature>
<proteinExistence type="inferred from homology"/>
<dbReference type="HAMAP" id="MF_03043">
    <property type="entry name" value="QTRT2"/>
    <property type="match status" value="1"/>
</dbReference>
<dbReference type="InterPro" id="IPR036511">
    <property type="entry name" value="TGT-like_sf"/>
</dbReference>
<keyword evidence="3 5" id="KW-0479">Metal-binding</keyword>
<organism evidence="7 8">
    <name type="scientific">Apiospora aurea</name>
    <dbReference type="NCBI Taxonomy" id="335848"/>
    <lineage>
        <taxon>Eukaryota</taxon>
        <taxon>Fungi</taxon>
        <taxon>Dikarya</taxon>
        <taxon>Ascomycota</taxon>
        <taxon>Pezizomycotina</taxon>
        <taxon>Sordariomycetes</taxon>
        <taxon>Xylariomycetidae</taxon>
        <taxon>Amphisphaeriales</taxon>
        <taxon>Apiosporaceae</taxon>
        <taxon>Apiospora</taxon>
    </lineage>
</organism>
<comment type="function">
    <text evidence="5">Non-catalytic subunit of the queuine tRNA-ribosyltransferase (TGT) that catalyzes the base-exchange of a guanine (G) residue with queuine (Q) at position 34 (anticodon wobble position) in tRNAs with GU(N) anticodons (tRNA-Asp, -Asn, -His and -Tyr), resulting in the hypermodified nucleoside queuosine (7-(((4,5-cis-dihydroxy-2-cyclopenten-1-yl)amino)methyl)-7-deazaguanosine).</text>
</comment>
<comment type="cofactor">
    <cofactor evidence="5">
        <name>Zn(2+)</name>
        <dbReference type="ChEBI" id="CHEBI:29105"/>
    </cofactor>
    <text evidence="5">Binds 1 zinc ion per subunit.</text>
</comment>
<comment type="subunit">
    <text evidence="5">Heterodimer of a catalytic subunit and an accessory subunit.</text>
</comment>
<feature type="binding site" evidence="5">
    <location>
        <position position="342"/>
    </location>
    <ligand>
        <name>Zn(2+)</name>
        <dbReference type="ChEBI" id="CHEBI:29105"/>
    </ligand>
</feature>
<dbReference type="Pfam" id="PF01702">
    <property type="entry name" value="TGT"/>
    <property type="match status" value="1"/>
</dbReference>
<sequence length="487" mass="53324">MSAPAVNGDDMSFKIIQPALEHGLAARVGSLATANRTPLDTPTFVGVTSRGAIPHLTPDVISKHTEIRAAYMALEDFIEKSSKRKSPAIFSLPKDSCRPLHAYTATPSTTYTILAPRRTPAVVAQNGNGPKHISVLTSTGFERVTCENFCTAVEQIMPDIVVPPADLTFSSTTPGAKRQVYMVKRTQEWLDEFFTHLDPEKTLKPSGIRVFAPLLPLSYPMQWEYLKHMAEEHAAKLNGLTLYDVKILHDLKNHSQLLDLPRMSMESPESPQQILRHVRLGVDIFASPLVNNVSDAGIALNYSFAPSSTGPSGLQPLGIDMSSEEHQTSVKPFMEGCGCYACTKHHRAYLQHLMNAREMLGWTLLQIHNHHVMSEFFRQIRLAIADGTFEEKATQFNKCYESELPLGTGVRPRARGYHFKPEAAQPKINKAPWNRLEGDGTPDQVAAAEAAGLAVTGPAAGGSETPLVPEADAAALAKEGFAKIERA</sequence>
<keyword evidence="1 5" id="KW-0963">Cytoplasm</keyword>
<feature type="binding site" evidence="5">
    <location>
        <position position="339"/>
    </location>
    <ligand>
        <name>Zn(2+)</name>
        <dbReference type="ChEBI" id="CHEBI:29105"/>
    </ligand>
</feature>
<dbReference type="NCBIfam" id="TIGR00449">
    <property type="entry name" value="tgt_general"/>
    <property type="match status" value="1"/>
</dbReference>
<comment type="similarity">
    <text evidence="5">Belongs to the queuine tRNA-ribosyltransferase family. QTRT2 subfamily.</text>
</comment>
<evidence type="ECO:0000313" key="7">
    <source>
        <dbReference type="EMBL" id="KAK7966306.1"/>
    </source>
</evidence>
<name>A0ABR1QUF2_9PEZI</name>
<keyword evidence="2 5" id="KW-0819">tRNA processing</keyword>
<dbReference type="PANTHER" id="PTHR46064">
    <property type="entry name" value="QUEUINE TRNA-RIBOSYLTRANSFERASE ACCESSORY SUBUNIT 2"/>
    <property type="match status" value="1"/>
</dbReference>
<feature type="binding site" evidence="5">
    <location>
        <position position="337"/>
    </location>
    <ligand>
        <name>Zn(2+)</name>
        <dbReference type="ChEBI" id="CHEBI:29105"/>
    </ligand>
</feature>
<dbReference type="Gene3D" id="3.20.20.105">
    <property type="entry name" value="Queuine tRNA-ribosyltransferase-like"/>
    <property type="match status" value="1"/>
</dbReference>
<dbReference type="RefSeq" id="XP_066705698.1">
    <property type="nucleotide sequence ID" value="XM_066836805.1"/>
</dbReference>
<reference evidence="7 8" key="1">
    <citation type="submission" date="2023-01" db="EMBL/GenBank/DDBJ databases">
        <title>Analysis of 21 Apiospora genomes using comparative genomics revels a genus with tremendous synthesis potential of carbohydrate active enzymes and secondary metabolites.</title>
        <authorList>
            <person name="Sorensen T."/>
        </authorList>
    </citation>
    <scope>NUCLEOTIDE SEQUENCE [LARGE SCALE GENOMIC DNA]</scope>
    <source>
        <strain evidence="7 8">CBS 24483</strain>
    </source>
</reference>
<dbReference type="EMBL" id="JAQQWE010000001">
    <property type="protein sequence ID" value="KAK7966306.1"/>
    <property type="molecule type" value="Genomic_DNA"/>
</dbReference>
<evidence type="ECO:0000256" key="5">
    <source>
        <dbReference type="HAMAP-Rule" id="MF_03043"/>
    </source>
</evidence>
<gene>
    <name evidence="7" type="ORF">PG986_000583</name>
</gene>
<keyword evidence="4 5" id="KW-0862">Zinc</keyword>
<dbReference type="PANTHER" id="PTHR46064:SF1">
    <property type="entry name" value="QUEUINE TRNA-RIBOSYLTRANSFERASE ACCESSORY SUBUNIT 2"/>
    <property type="match status" value="1"/>
</dbReference>
<evidence type="ECO:0000256" key="3">
    <source>
        <dbReference type="ARBA" id="ARBA00022723"/>
    </source>
</evidence>
<keyword evidence="8" id="KW-1185">Reference proteome</keyword>
<comment type="subcellular location">
    <subcellularLocation>
        <location evidence="5">Cytoplasm</location>
    </subcellularLocation>
</comment>
<dbReference type="InterPro" id="IPR028592">
    <property type="entry name" value="QTRTD1"/>
</dbReference>
<dbReference type="SUPFAM" id="SSF51713">
    <property type="entry name" value="tRNA-guanine transglycosylase"/>
    <property type="match status" value="1"/>
</dbReference>
<dbReference type="InterPro" id="IPR050852">
    <property type="entry name" value="Queuine_tRNA-ribosyltrfase"/>
</dbReference>